<dbReference type="Gene3D" id="3.30.700.10">
    <property type="entry name" value="Glycoprotein, Type 4 Pilin"/>
    <property type="match status" value="1"/>
</dbReference>
<dbReference type="PROSITE" id="PS00409">
    <property type="entry name" value="PROKAR_NTER_METHYL"/>
    <property type="match status" value="1"/>
</dbReference>
<dbReference type="KEGG" id="gaz:Pan241w_44260"/>
<dbReference type="AlphaFoldDB" id="A0A517RKA6"/>
<feature type="transmembrane region" description="Helical" evidence="1">
    <location>
        <begin position="70"/>
        <end position="93"/>
    </location>
</feature>
<dbReference type="NCBIfam" id="TIGR02532">
    <property type="entry name" value="IV_pilin_GFxxxE"/>
    <property type="match status" value="1"/>
</dbReference>
<gene>
    <name evidence="3" type="primary">xcpT_36</name>
    <name evidence="3" type="ORF">Pan241w_44260</name>
</gene>
<protein>
    <submittedName>
        <fullName evidence="3">Type II secretion system protein G</fullName>
    </submittedName>
</protein>
<evidence type="ECO:0000313" key="4">
    <source>
        <dbReference type="Proteomes" id="UP000317171"/>
    </source>
</evidence>
<dbReference type="InterPro" id="IPR012902">
    <property type="entry name" value="N_methyl_site"/>
</dbReference>
<dbReference type="Proteomes" id="UP000317171">
    <property type="component" value="Chromosome"/>
</dbReference>
<evidence type="ECO:0000313" key="3">
    <source>
        <dbReference type="EMBL" id="QDT44317.1"/>
    </source>
</evidence>
<organism evidence="3 4">
    <name type="scientific">Gimesia alba</name>
    <dbReference type="NCBI Taxonomy" id="2527973"/>
    <lineage>
        <taxon>Bacteria</taxon>
        <taxon>Pseudomonadati</taxon>
        <taxon>Planctomycetota</taxon>
        <taxon>Planctomycetia</taxon>
        <taxon>Planctomycetales</taxon>
        <taxon>Planctomycetaceae</taxon>
        <taxon>Gimesia</taxon>
    </lineage>
</organism>
<dbReference type="Pfam" id="PF07596">
    <property type="entry name" value="SBP_bac_10"/>
    <property type="match status" value="1"/>
</dbReference>
<dbReference type="PANTHER" id="PTHR30093:SF2">
    <property type="entry name" value="TYPE II SECRETION SYSTEM PROTEIN H"/>
    <property type="match status" value="1"/>
</dbReference>
<dbReference type="NCBIfam" id="TIGR04294">
    <property type="entry name" value="pre_pil_HX9DG"/>
    <property type="match status" value="1"/>
</dbReference>
<sequence>MSTKTGYQVSYNFMIYRQDGLSTQTPTVFVCTLQNPMLRSTLPRSFLEERKEMGQHCQLSRKPGKRKRGFTLIELLVVIAIIAILIALLLPAVQQAREAARRSQCKNNLKQIGLALHNYLSAHSAFPPAFCVGPDGTGGYTSGGQWSIHARILPFADGANLYNNIDFTKTYDNQTDLSIAYTRTPFFMCPSEVNDRIRTTSAGAPEHYPISYGYNGGTWRVFTNSSLSGGNGAFYPNSKTKPRDFIDGMSNTLCFAEVKAFTAYNRDGDTGTSSIPGLASGVESLISSGGSNKGNSGHTEWVDGRVHQTGFTSTLPPNSKVAVPGASGALDAGDYTSCREAKSCTTPTYAAVTARSYHIGIVHALLMDGAVRSLSENIDLGTYRALSTRSGGEVIGEF</sequence>
<keyword evidence="4" id="KW-1185">Reference proteome</keyword>
<dbReference type="EMBL" id="CP036269">
    <property type="protein sequence ID" value="QDT44317.1"/>
    <property type="molecule type" value="Genomic_DNA"/>
</dbReference>
<dbReference type="InterPro" id="IPR011453">
    <property type="entry name" value="DUF1559"/>
</dbReference>
<dbReference type="SUPFAM" id="SSF54523">
    <property type="entry name" value="Pili subunits"/>
    <property type="match status" value="1"/>
</dbReference>
<dbReference type="InterPro" id="IPR027558">
    <property type="entry name" value="Pre_pil_HX9DG_C"/>
</dbReference>
<keyword evidence="1" id="KW-1133">Transmembrane helix</keyword>
<feature type="domain" description="DUF1559" evidence="2">
    <location>
        <begin position="94"/>
        <end position="380"/>
    </location>
</feature>
<accession>A0A517RKA6</accession>
<keyword evidence="1" id="KW-0472">Membrane</keyword>
<dbReference type="Pfam" id="PF07963">
    <property type="entry name" value="N_methyl"/>
    <property type="match status" value="1"/>
</dbReference>
<dbReference type="InterPro" id="IPR045584">
    <property type="entry name" value="Pilin-like"/>
</dbReference>
<name>A0A517RKA6_9PLAN</name>
<dbReference type="PANTHER" id="PTHR30093">
    <property type="entry name" value="GENERAL SECRETION PATHWAY PROTEIN G"/>
    <property type="match status" value="1"/>
</dbReference>
<proteinExistence type="predicted"/>
<evidence type="ECO:0000256" key="1">
    <source>
        <dbReference type="SAM" id="Phobius"/>
    </source>
</evidence>
<reference evidence="3 4" key="1">
    <citation type="submission" date="2019-02" db="EMBL/GenBank/DDBJ databases">
        <title>Deep-cultivation of Planctomycetes and their phenomic and genomic characterization uncovers novel biology.</title>
        <authorList>
            <person name="Wiegand S."/>
            <person name="Jogler M."/>
            <person name="Boedeker C."/>
            <person name="Pinto D."/>
            <person name="Vollmers J."/>
            <person name="Rivas-Marin E."/>
            <person name="Kohn T."/>
            <person name="Peeters S.H."/>
            <person name="Heuer A."/>
            <person name="Rast P."/>
            <person name="Oberbeckmann S."/>
            <person name="Bunk B."/>
            <person name="Jeske O."/>
            <person name="Meyerdierks A."/>
            <person name="Storesund J.E."/>
            <person name="Kallscheuer N."/>
            <person name="Luecker S."/>
            <person name="Lage O.M."/>
            <person name="Pohl T."/>
            <person name="Merkel B.J."/>
            <person name="Hornburger P."/>
            <person name="Mueller R.-W."/>
            <person name="Bruemmer F."/>
            <person name="Labrenz M."/>
            <person name="Spormann A.M."/>
            <person name="Op den Camp H."/>
            <person name="Overmann J."/>
            <person name="Amann R."/>
            <person name="Jetten M.S.M."/>
            <person name="Mascher T."/>
            <person name="Medema M.H."/>
            <person name="Devos D.P."/>
            <person name="Kaster A.-K."/>
            <person name="Ovreas L."/>
            <person name="Rohde M."/>
            <person name="Galperin M.Y."/>
            <person name="Jogler C."/>
        </authorList>
    </citation>
    <scope>NUCLEOTIDE SEQUENCE [LARGE SCALE GENOMIC DNA]</scope>
    <source>
        <strain evidence="3 4">Pan241w</strain>
    </source>
</reference>
<evidence type="ECO:0000259" key="2">
    <source>
        <dbReference type="Pfam" id="PF07596"/>
    </source>
</evidence>
<keyword evidence="1" id="KW-0812">Transmembrane</keyword>